<reference evidence="4" key="1">
    <citation type="journal article" date="2012" name="Stand. Genomic Sci.">
        <title>Permanent draft genome sequence of the gliding predator Saprospira grandis strain Sa g1 (= HR1).</title>
        <authorList>
            <person name="Mavromatis K."/>
            <person name="Chertkov O."/>
            <person name="Lapidus A."/>
            <person name="Nolan M."/>
            <person name="Lucas S."/>
            <person name="Tice H."/>
            <person name="Del Rio T.G."/>
            <person name="Cheng J.F."/>
            <person name="Han C."/>
            <person name="Tapia R."/>
            <person name="Bruce D."/>
            <person name="Goodwin L.A."/>
            <person name="Pitluck S."/>
            <person name="Huntemann M."/>
            <person name="Liolios K."/>
            <person name="Pagani I."/>
            <person name="Ivanova N."/>
            <person name="Mikhailova N."/>
            <person name="Pati A."/>
            <person name="Chen A."/>
            <person name="Palaniappan K."/>
            <person name="Land M."/>
            <person name="Brambilla E.M."/>
            <person name="Rohde M."/>
            <person name="Spring S."/>
            <person name="Goker M."/>
            <person name="Detter J.C."/>
            <person name="Bristow J."/>
            <person name="Eisen J.A."/>
            <person name="Markowitz V."/>
            <person name="Hugenholtz P."/>
            <person name="Kyrpides N.C."/>
            <person name="Klenk H.P."/>
            <person name="Woyke T."/>
        </authorList>
    </citation>
    <scope>NUCLEOTIDE SEQUENCE [LARGE SCALE GENOMIC DNA]</scope>
    <source>
        <strain evidence="4">DSM 2844</strain>
    </source>
</reference>
<keyword evidence="1" id="KW-0472">Membrane</keyword>
<dbReference type="PANTHER" id="PTHR10098">
    <property type="entry name" value="RAPSYN-RELATED"/>
    <property type="match status" value="1"/>
</dbReference>
<dbReference type="Pfam" id="PF13424">
    <property type="entry name" value="TPR_12"/>
    <property type="match status" value="1"/>
</dbReference>
<dbReference type="EMBL" id="JH719942">
    <property type="protein sequence ID" value="EJF54232.1"/>
    <property type="molecule type" value="Genomic_DNA"/>
</dbReference>
<dbReference type="RefSeq" id="WP_002659968.1">
    <property type="nucleotide sequence ID" value="NZ_JH719942.1"/>
</dbReference>
<accession>J0P9G7</accession>
<keyword evidence="1" id="KW-1133">Transmembrane helix</keyword>
<dbReference type="InterPro" id="IPR019734">
    <property type="entry name" value="TPR_rpt"/>
</dbReference>
<evidence type="ECO:0000313" key="3">
    <source>
        <dbReference type="EMBL" id="EJF54232.1"/>
    </source>
</evidence>
<evidence type="ECO:0000259" key="2">
    <source>
        <dbReference type="Pfam" id="PF12770"/>
    </source>
</evidence>
<evidence type="ECO:0000256" key="1">
    <source>
        <dbReference type="SAM" id="Phobius"/>
    </source>
</evidence>
<dbReference type="AlphaFoldDB" id="J0P9G7"/>
<organism evidence="3 4">
    <name type="scientific">Saprospira grandis DSM 2844</name>
    <dbReference type="NCBI Taxonomy" id="694433"/>
    <lineage>
        <taxon>Bacteria</taxon>
        <taxon>Pseudomonadati</taxon>
        <taxon>Bacteroidota</taxon>
        <taxon>Saprospiria</taxon>
        <taxon>Saprospirales</taxon>
        <taxon>Saprospiraceae</taxon>
        <taxon>Saprospira</taxon>
    </lineage>
</organism>
<feature type="transmembrane region" description="Helical" evidence="1">
    <location>
        <begin position="967"/>
        <end position="985"/>
    </location>
</feature>
<dbReference type="HOGENOM" id="CLU_301850_0_0_10"/>
<dbReference type="SUPFAM" id="SSF48452">
    <property type="entry name" value="TPR-like"/>
    <property type="match status" value="2"/>
</dbReference>
<keyword evidence="1" id="KW-0812">Transmembrane</keyword>
<proteinExistence type="predicted"/>
<dbReference type="SMART" id="SM00028">
    <property type="entry name" value="TPR"/>
    <property type="match status" value="5"/>
</dbReference>
<dbReference type="InterPro" id="IPR011990">
    <property type="entry name" value="TPR-like_helical_dom_sf"/>
</dbReference>
<name>J0P9G7_9BACT</name>
<sequence>MSYKLPLLFALFFWSLPQLLLGQEKERIDSLKRLGQEESVLGALSYSQWAKKVFRSKNYSEALQLFEEEIRCRTHLLDTGELATLKVRAYYNASLMARVLGKYELAQKHGFACLNSSKKLLGDKDVETLDAYRLIADIGYYSQAYELEQNYSDTALWLCESAETLDSSRYSSLLVLQAAREIKKGFYLEGEQLLKKALAIEQQRPKDNPKVQKSLAKIYNDLAVVSDYQDRFGAALSFYNKALALRKSTGGEEQLSLIWLYDNMGVLYHRMDRPLDALEYQHQALDIAKKLIGEDHPRYALVLQHSAVSFEKLKQYGQAEKRLKKAIQIYTQSLDAEHPKVSSAKMRLAKFKSKQDWKSALRLFQEAEAILLQNPERNAPALADLYFEWADAANKHELGPVILEKTTLALAKNRFQTKDGYREPRLALRCWALWLQYASSKDFGPKKQDLFALQSDIHRQLERSASQSDKQQLLSTAKHFYGAYIDHIYRYKGQYLQEEEMCNQLLALFETSKSVLLKHSLALHQKLASLKLTAEQEKACLQAQKQAIYYEELWTQADPQDKKEFNRLKKQYEQAKAKWLALKTEVGLDKAKQNTSSWQLPLVKELQNKLAQKELLLHYFSNQDGHFRLSISQNSFELEQINDLLLEGPIIRLINSFYNSEALFELDSRIRYQRFLADAELLSKLLLPKNLEQFEQLSIVSDGLLEYLPFELLLSKKAGPKDNFKTLPYLVKTKSIRYVYNWEVLQKQEQHIPQKHPKMLALAPIYNWESPMHKPLAGAQEEVAWLHKRYPSKNIAPFPNKQELLANIGSYQLVHLAMHALAPDSSDAFLLLPQKGQEGRLDSKELAALSLENQDLLVLSACQTALGKQSSGEGVMSLGRALAHSAAPSAMVTLWSWNDESAVYLMRRFYIHLEQGSPKDIALQAAKLDYLNNAKEMHCHPFFWAAAILYGNRQPLALQPKPNYIPYYWGGAGLAAFLILALALWRRKP</sequence>
<gene>
    <name evidence="3" type="ORF">SapgrDRAFT_2574</name>
</gene>
<dbReference type="Gene3D" id="1.25.40.10">
    <property type="entry name" value="Tetratricopeptide repeat domain"/>
    <property type="match status" value="2"/>
</dbReference>
<dbReference type="Pfam" id="PF12770">
    <property type="entry name" value="CHAT"/>
    <property type="match status" value="1"/>
</dbReference>
<dbReference type="PANTHER" id="PTHR10098:SF108">
    <property type="entry name" value="TETRATRICOPEPTIDE REPEAT PROTEIN 28"/>
    <property type="match status" value="1"/>
</dbReference>
<dbReference type="Proteomes" id="UP000005113">
    <property type="component" value="Unassembled WGS sequence"/>
</dbReference>
<protein>
    <recommendedName>
        <fullName evidence="2">CHAT domain-containing protein</fullName>
    </recommendedName>
</protein>
<evidence type="ECO:0000313" key="4">
    <source>
        <dbReference type="Proteomes" id="UP000005113"/>
    </source>
</evidence>
<dbReference type="InterPro" id="IPR024983">
    <property type="entry name" value="CHAT_dom"/>
</dbReference>
<feature type="domain" description="CHAT" evidence="2">
    <location>
        <begin position="680"/>
        <end position="952"/>
    </location>
</feature>